<protein>
    <recommendedName>
        <fullName evidence="1">tRNA-uridine aminocarboxypropyltransferase</fullName>
        <ecNumber evidence="1">2.5.1.25</ecNumber>
    </recommendedName>
</protein>
<proteinExistence type="predicted"/>
<keyword evidence="8" id="KW-1185">Reference proteome</keyword>
<evidence type="ECO:0000256" key="4">
    <source>
        <dbReference type="ARBA" id="ARBA00022694"/>
    </source>
</evidence>
<dbReference type="AlphaFoldDB" id="A0A1A9ZJN5"/>
<evidence type="ECO:0000259" key="6">
    <source>
        <dbReference type="Pfam" id="PF03942"/>
    </source>
</evidence>
<accession>A0A1A9ZJN5</accession>
<feature type="domain" description="DTW" evidence="6">
    <location>
        <begin position="2"/>
        <end position="59"/>
    </location>
</feature>
<dbReference type="GO" id="GO:0008033">
    <property type="term" value="P:tRNA processing"/>
    <property type="evidence" value="ECO:0007669"/>
    <property type="project" value="UniProtKB-KW"/>
</dbReference>
<dbReference type="STRING" id="7398.A0A1A9ZJN5"/>
<keyword evidence="2" id="KW-0808">Transferase</keyword>
<keyword evidence="4" id="KW-0819">tRNA processing</keyword>
<keyword evidence="3" id="KW-0949">S-adenosyl-L-methionine</keyword>
<evidence type="ECO:0000313" key="7">
    <source>
        <dbReference type="EnsemblMetazoa" id="GPAI016933-PA"/>
    </source>
</evidence>
<dbReference type="GO" id="GO:0016432">
    <property type="term" value="F:tRNA-uridine aminocarboxypropyltransferase activity"/>
    <property type="evidence" value="ECO:0007669"/>
    <property type="project" value="UniProtKB-EC"/>
</dbReference>
<dbReference type="InterPro" id="IPR005636">
    <property type="entry name" value="DTW"/>
</dbReference>
<evidence type="ECO:0000256" key="5">
    <source>
        <dbReference type="ARBA" id="ARBA00048718"/>
    </source>
</evidence>
<evidence type="ECO:0000256" key="1">
    <source>
        <dbReference type="ARBA" id="ARBA00012386"/>
    </source>
</evidence>
<reference evidence="8" key="1">
    <citation type="submission" date="2014-03" db="EMBL/GenBank/DDBJ databases">
        <authorList>
            <person name="Aksoy S."/>
            <person name="Warren W."/>
            <person name="Wilson R.K."/>
        </authorList>
    </citation>
    <scope>NUCLEOTIDE SEQUENCE [LARGE SCALE GENOMIC DNA]</scope>
    <source>
        <strain evidence="8">IAEA</strain>
    </source>
</reference>
<dbReference type="EnsemblMetazoa" id="GPAI016933-RA">
    <property type="protein sequence ID" value="GPAI016933-PA"/>
    <property type="gene ID" value="GPAI016933"/>
</dbReference>
<dbReference type="Pfam" id="PF03942">
    <property type="entry name" value="DTW"/>
    <property type="match status" value="1"/>
</dbReference>
<evidence type="ECO:0000313" key="8">
    <source>
        <dbReference type="Proteomes" id="UP000092445"/>
    </source>
</evidence>
<evidence type="ECO:0000256" key="2">
    <source>
        <dbReference type="ARBA" id="ARBA00022679"/>
    </source>
</evidence>
<comment type="catalytic activity">
    <reaction evidence="5">
        <text>a uridine in tRNA + S-adenosyl-L-methionine = a 3-[(3S)-3-amino-3-carboxypropyl]uridine in tRNA + S-methyl-5'-thioadenosine + H(+)</text>
        <dbReference type="Rhea" id="RHEA:62432"/>
        <dbReference type="Rhea" id="RHEA-COMP:13339"/>
        <dbReference type="Rhea" id="RHEA-COMP:16092"/>
        <dbReference type="ChEBI" id="CHEBI:15378"/>
        <dbReference type="ChEBI" id="CHEBI:17509"/>
        <dbReference type="ChEBI" id="CHEBI:59789"/>
        <dbReference type="ChEBI" id="CHEBI:65315"/>
        <dbReference type="ChEBI" id="CHEBI:82930"/>
        <dbReference type="EC" id="2.5.1.25"/>
    </reaction>
</comment>
<reference evidence="7" key="2">
    <citation type="submission" date="2020-05" db="UniProtKB">
        <authorList>
            <consortium name="EnsemblMetazoa"/>
        </authorList>
    </citation>
    <scope>IDENTIFICATION</scope>
    <source>
        <strain evidence="7">IAEA</strain>
    </source>
</reference>
<dbReference type="EC" id="2.5.1.25" evidence="1"/>
<sequence length="86" mass="9928">MRQVKLMAAGCSDYIIRTQSTGECLSTLEMAAQSLASSEDRTELRELLVKRLHMVCTYQVDNEAVEHQSKEFRIKHQQYPNRLVNV</sequence>
<name>A0A1A9ZJN5_GLOPL</name>
<evidence type="ECO:0000256" key="3">
    <source>
        <dbReference type="ARBA" id="ARBA00022691"/>
    </source>
</evidence>
<dbReference type="Proteomes" id="UP000092445">
    <property type="component" value="Unassembled WGS sequence"/>
</dbReference>
<organism evidence="7 8">
    <name type="scientific">Glossina pallidipes</name>
    <name type="common">Tsetse fly</name>
    <dbReference type="NCBI Taxonomy" id="7398"/>
    <lineage>
        <taxon>Eukaryota</taxon>
        <taxon>Metazoa</taxon>
        <taxon>Ecdysozoa</taxon>
        <taxon>Arthropoda</taxon>
        <taxon>Hexapoda</taxon>
        <taxon>Insecta</taxon>
        <taxon>Pterygota</taxon>
        <taxon>Neoptera</taxon>
        <taxon>Endopterygota</taxon>
        <taxon>Diptera</taxon>
        <taxon>Brachycera</taxon>
        <taxon>Muscomorpha</taxon>
        <taxon>Hippoboscoidea</taxon>
        <taxon>Glossinidae</taxon>
        <taxon>Glossina</taxon>
    </lineage>
</organism>
<dbReference type="VEuPathDB" id="VectorBase:GPAI016933"/>